<name>A0A1F6Y4L2_9BACT</name>
<keyword evidence="1" id="KW-0472">Membrane</keyword>
<accession>A0A1F6Y4L2</accession>
<reference evidence="2 3" key="1">
    <citation type="journal article" date="2016" name="Nat. Commun.">
        <title>Thousands of microbial genomes shed light on interconnected biogeochemical processes in an aquifer system.</title>
        <authorList>
            <person name="Anantharaman K."/>
            <person name="Brown C.T."/>
            <person name="Hug L.A."/>
            <person name="Sharon I."/>
            <person name="Castelle C.J."/>
            <person name="Probst A.J."/>
            <person name="Thomas B.C."/>
            <person name="Singh A."/>
            <person name="Wilkins M.J."/>
            <person name="Karaoz U."/>
            <person name="Brodie E.L."/>
            <person name="Williams K.H."/>
            <person name="Hubbard S.S."/>
            <person name="Banfield J.F."/>
        </authorList>
    </citation>
    <scope>NUCLEOTIDE SEQUENCE [LARGE SCALE GENOMIC DNA]</scope>
</reference>
<evidence type="ECO:0000256" key="1">
    <source>
        <dbReference type="SAM" id="Phobius"/>
    </source>
</evidence>
<organism evidence="2 3">
    <name type="scientific">Candidatus Nomurabacteria bacterium RIFCSPLOWO2_02_FULL_40_67</name>
    <dbReference type="NCBI Taxonomy" id="1801787"/>
    <lineage>
        <taxon>Bacteria</taxon>
        <taxon>Candidatus Nomuraibacteriota</taxon>
    </lineage>
</organism>
<evidence type="ECO:0000313" key="3">
    <source>
        <dbReference type="Proteomes" id="UP000177693"/>
    </source>
</evidence>
<dbReference type="AlphaFoldDB" id="A0A1F6Y4L2"/>
<dbReference type="EMBL" id="MFVL01000022">
    <property type="protein sequence ID" value="OGJ01265.1"/>
    <property type="molecule type" value="Genomic_DNA"/>
</dbReference>
<protein>
    <submittedName>
        <fullName evidence="2">Uncharacterized protein</fullName>
    </submittedName>
</protein>
<keyword evidence="1" id="KW-0812">Transmembrane</keyword>
<sequence>MEQNNKTQNKIVETYAEDMAKVIGEDKTGLVKKIIHDEEEHEKDKKNLSPELQKNKFFIIFGALFIVLSLVTLFYFILGRRIPTVQIEEKFIPLIFTDKNTLIEVAGFSKDKVAQTIYNMVNATKVKKGGVEGIYLMNNKQGIGLREFATFIKSNFTLPALGANNALFFNDSFLMGAVNGETKDFFILLKVRSITDVFDALRVWEKKMFLELHEFFGFDITPETKQLLTRDWQDGIVENKNARILYQKEDQPEGEQGKIVLMYVFADDNSVVITNTESAAREIMFRLTASQVKK</sequence>
<dbReference type="Proteomes" id="UP000177693">
    <property type="component" value="Unassembled WGS sequence"/>
</dbReference>
<comment type="caution">
    <text evidence="2">The sequence shown here is derived from an EMBL/GenBank/DDBJ whole genome shotgun (WGS) entry which is preliminary data.</text>
</comment>
<proteinExistence type="predicted"/>
<gene>
    <name evidence="2" type="ORF">A3I23_03735</name>
</gene>
<feature type="transmembrane region" description="Helical" evidence="1">
    <location>
        <begin position="57"/>
        <end position="78"/>
    </location>
</feature>
<evidence type="ECO:0000313" key="2">
    <source>
        <dbReference type="EMBL" id="OGJ01265.1"/>
    </source>
</evidence>
<keyword evidence="1" id="KW-1133">Transmembrane helix</keyword>